<dbReference type="GO" id="GO:0003700">
    <property type="term" value="F:DNA-binding transcription factor activity"/>
    <property type="evidence" value="ECO:0007669"/>
    <property type="project" value="InterPro"/>
</dbReference>
<keyword evidence="1" id="KW-0805">Transcription regulation</keyword>
<dbReference type="InterPro" id="IPR036390">
    <property type="entry name" value="WH_DNA-bd_sf"/>
</dbReference>
<evidence type="ECO:0000256" key="1">
    <source>
        <dbReference type="ARBA" id="ARBA00023015"/>
    </source>
</evidence>
<sequence length="148" mass="16143">MLPVSQPLGIDQCNCFAIRKANRQVSRFYDAHLEPAGLRITQFLTLAALNEVGSAAVNALAERLDIERTAMGKMVGFLERDGLVCIRPSATDGRSRLVELTEAGRRLHDEAAPLWQEAQRQFVQLNGTKQVATLQGALKSIVTGDDGP</sequence>
<dbReference type="InterPro" id="IPR023187">
    <property type="entry name" value="Tscrpt_reg_MarR-type_CS"/>
</dbReference>
<dbReference type="SUPFAM" id="SSF46785">
    <property type="entry name" value="Winged helix' DNA-binding domain"/>
    <property type="match status" value="1"/>
</dbReference>
<protein>
    <submittedName>
        <fullName evidence="5">Winged helix-turn-helix transcriptional regulator</fullName>
    </submittedName>
</protein>
<dbReference type="GO" id="GO:0003677">
    <property type="term" value="F:DNA binding"/>
    <property type="evidence" value="ECO:0007669"/>
    <property type="project" value="UniProtKB-KW"/>
</dbReference>
<dbReference type="Pfam" id="PF12802">
    <property type="entry name" value="MarR_2"/>
    <property type="match status" value="1"/>
</dbReference>
<dbReference type="InterPro" id="IPR000835">
    <property type="entry name" value="HTH_MarR-typ"/>
</dbReference>
<evidence type="ECO:0000259" key="4">
    <source>
        <dbReference type="PROSITE" id="PS50995"/>
    </source>
</evidence>
<dbReference type="InterPro" id="IPR039422">
    <property type="entry name" value="MarR/SlyA-like"/>
</dbReference>
<proteinExistence type="predicted"/>
<evidence type="ECO:0000313" key="5">
    <source>
        <dbReference type="EMBL" id="NVN09666.1"/>
    </source>
</evidence>
<feature type="domain" description="HTH marR-type" evidence="4">
    <location>
        <begin position="1"/>
        <end position="143"/>
    </location>
</feature>
<dbReference type="AlphaFoldDB" id="A0A7Y7ISS6"/>
<organism evidence="5 6">
    <name type="scientific">Nguyenibacter vanlangensis</name>
    <dbReference type="NCBI Taxonomy" id="1216886"/>
    <lineage>
        <taxon>Bacteria</taxon>
        <taxon>Pseudomonadati</taxon>
        <taxon>Pseudomonadota</taxon>
        <taxon>Alphaproteobacteria</taxon>
        <taxon>Acetobacterales</taxon>
        <taxon>Acetobacteraceae</taxon>
        <taxon>Nguyenibacter</taxon>
    </lineage>
</organism>
<dbReference type="Proteomes" id="UP000534870">
    <property type="component" value="Unassembled WGS sequence"/>
</dbReference>
<dbReference type="Gene3D" id="1.10.10.10">
    <property type="entry name" value="Winged helix-like DNA-binding domain superfamily/Winged helix DNA-binding domain"/>
    <property type="match status" value="1"/>
</dbReference>
<dbReference type="SMART" id="SM00347">
    <property type="entry name" value="HTH_MARR"/>
    <property type="match status" value="1"/>
</dbReference>
<dbReference type="RefSeq" id="WP_176638461.1">
    <property type="nucleotide sequence ID" value="NZ_JABXXP010000002.1"/>
</dbReference>
<gene>
    <name evidence="5" type="ORF">HUK84_00620</name>
</gene>
<comment type="caution">
    <text evidence="5">The sequence shown here is derived from an EMBL/GenBank/DDBJ whole genome shotgun (WGS) entry which is preliminary data.</text>
</comment>
<dbReference type="PROSITE" id="PS50995">
    <property type="entry name" value="HTH_MARR_2"/>
    <property type="match status" value="1"/>
</dbReference>
<keyword evidence="2" id="KW-0238">DNA-binding</keyword>
<dbReference type="PANTHER" id="PTHR33164:SF105">
    <property type="entry name" value="TRANSCRIPTIONAL REPRESSOR PROTEIN-RELATED"/>
    <property type="match status" value="1"/>
</dbReference>
<dbReference type="PANTHER" id="PTHR33164">
    <property type="entry name" value="TRANSCRIPTIONAL REGULATOR, MARR FAMILY"/>
    <property type="match status" value="1"/>
</dbReference>
<dbReference type="EMBL" id="JABXXP010000002">
    <property type="protein sequence ID" value="NVN09666.1"/>
    <property type="molecule type" value="Genomic_DNA"/>
</dbReference>
<name>A0A7Y7ISS6_9PROT</name>
<accession>A0A7Y7ISS6</accession>
<dbReference type="PROSITE" id="PS01117">
    <property type="entry name" value="HTH_MARR_1"/>
    <property type="match status" value="1"/>
</dbReference>
<evidence type="ECO:0000256" key="2">
    <source>
        <dbReference type="ARBA" id="ARBA00023125"/>
    </source>
</evidence>
<dbReference type="GO" id="GO:0006950">
    <property type="term" value="P:response to stress"/>
    <property type="evidence" value="ECO:0007669"/>
    <property type="project" value="TreeGrafter"/>
</dbReference>
<evidence type="ECO:0000313" key="6">
    <source>
        <dbReference type="Proteomes" id="UP000534870"/>
    </source>
</evidence>
<reference evidence="5 6" key="1">
    <citation type="submission" date="2020-06" db="EMBL/GenBank/DDBJ databases">
        <title>Description of novel acetic acid bacteria.</title>
        <authorList>
            <person name="Sombolestani A."/>
        </authorList>
    </citation>
    <scope>NUCLEOTIDE SEQUENCE [LARGE SCALE GENOMIC DNA]</scope>
    <source>
        <strain evidence="5 6">LMG 31431</strain>
    </source>
</reference>
<evidence type="ECO:0000256" key="3">
    <source>
        <dbReference type="ARBA" id="ARBA00023163"/>
    </source>
</evidence>
<keyword evidence="3" id="KW-0804">Transcription</keyword>
<dbReference type="InterPro" id="IPR036388">
    <property type="entry name" value="WH-like_DNA-bd_sf"/>
</dbReference>